<dbReference type="PANTHER" id="PTHR48228:SF4">
    <property type="entry name" value="BLR3030 PROTEIN"/>
    <property type="match status" value="1"/>
</dbReference>
<protein>
    <recommendedName>
        <fullName evidence="3">CoA transferase</fullName>
    </recommendedName>
</protein>
<evidence type="ECO:0008006" key="3">
    <source>
        <dbReference type="Google" id="ProtNLM"/>
    </source>
</evidence>
<accession>A0A849AM12</accession>
<proteinExistence type="predicted"/>
<keyword evidence="2" id="KW-1185">Reference proteome</keyword>
<dbReference type="AlphaFoldDB" id="A0A849AM12"/>
<comment type="caution">
    <text evidence="1">The sequence shown here is derived from an EMBL/GenBank/DDBJ whole genome shotgun (WGS) entry which is preliminary data.</text>
</comment>
<dbReference type="EMBL" id="JABENB010000002">
    <property type="protein sequence ID" value="NNG40348.1"/>
    <property type="molecule type" value="Genomic_DNA"/>
</dbReference>
<dbReference type="Gene3D" id="3.40.50.10540">
    <property type="entry name" value="Crotonobetainyl-coa:carnitine coa-transferase, domain 1"/>
    <property type="match status" value="1"/>
</dbReference>
<dbReference type="InterPro" id="IPR023606">
    <property type="entry name" value="CoA-Trfase_III_dom_1_sf"/>
</dbReference>
<evidence type="ECO:0000313" key="1">
    <source>
        <dbReference type="EMBL" id="NNG40348.1"/>
    </source>
</evidence>
<dbReference type="Proteomes" id="UP000557772">
    <property type="component" value="Unassembled WGS sequence"/>
</dbReference>
<name>A0A849AM12_9MICO</name>
<dbReference type="GO" id="GO:0003824">
    <property type="term" value="F:catalytic activity"/>
    <property type="evidence" value="ECO:0007669"/>
    <property type="project" value="InterPro"/>
</dbReference>
<sequence>MRGPRRWWDGPLDVEGLAVGSVRAAVSAANTVAIARDCPWSGWVASGLVGASFGSIGRLRVDGSPVAEWAELSGFFAAADGWVRLHGNYPHHAEVLRRVLDANGRAGDQAGDRAGVAAAVRSRAALEVEAAVRAAGGIAGAVRSPDAWREHPHHAAAIAGTGLVTVGTPTGAVRPLEPSVSLPLSGIRVLDLTRVIAGPTAARFLGALGADVLRVDPPAMPELLGQHLDTGFAKRSTVLDFGSDDQLATARELAGSADIVLSSYRPGALKRFGLDRDSLLAGHPHLVVVELSAWGDTGPWATQRGFDSIVQAVTGIASRYAAADGTPGALPVQALDHATGYLMATSAMRLLSRRPQEGGASARLALARTADWLLQAPAVGGTVDADAFDGPDCPLWLEQADSSYGLLEGVRPPVFAGDVPLEYPTAPTRYGADVPEWWQRE</sequence>
<evidence type="ECO:0000313" key="2">
    <source>
        <dbReference type="Proteomes" id="UP000557772"/>
    </source>
</evidence>
<dbReference type="PANTHER" id="PTHR48228">
    <property type="entry name" value="SUCCINYL-COA--D-CITRAMALATE COA-TRANSFERASE"/>
    <property type="match status" value="1"/>
</dbReference>
<dbReference type="SUPFAM" id="SSF89796">
    <property type="entry name" value="CoA-transferase family III (CaiB/BaiF)"/>
    <property type="match status" value="2"/>
</dbReference>
<gene>
    <name evidence="1" type="ORF">HJ588_13845</name>
</gene>
<dbReference type="InterPro" id="IPR050509">
    <property type="entry name" value="CoA-transferase_III"/>
</dbReference>
<reference evidence="1 2" key="1">
    <citation type="submission" date="2020-05" db="EMBL/GenBank/DDBJ databases">
        <title>Flexivirga sp. ID2601S isolated from air conditioner.</title>
        <authorList>
            <person name="Kim D.H."/>
        </authorList>
    </citation>
    <scope>NUCLEOTIDE SEQUENCE [LARGE SCALE GENOMIC DNA]</scope>
    <source>
        <strain evidence="1 2">ID2601S</strain>
    </source>
</reference>
<dbReference type="InterPro" id="IPR003673">
    <property type="entry name" value="CoA-Trfase_fam_III"/>
</dbReference>
<dbReference type="Pfam" id="PF02515">
    <property type="entry name" value="CoA_transf_3"/>
    <property type="match status" value="1"/>
</dbReference>
<organism evidence="1 2">
    <name type="scientific">Flexivirga aerilata</name>
    <dbReference type="NCBI Taxonomy" id="1656889"/>
    <lineage>
        <taxon>Bacteria</taxon>
        <taxon>Bacillati</taxon>
        <taxon>Actinomycetota</taxon>
        <taxon>Actinomycetes</taxon>
        <taxon>Micrococcales</taxon>
        <taxon>Dermacoccaceae</taxon>
        <taxon>Flexivirga</taxon>
    </lineage>
</organism>